<sequence length="179" mass="19087">MRLFTALWPPDDVVRDLAAALRPGEQAVVPAPARPVPEREWHVTLGFHGEVTDPARLAAGLRAALGGRRAPTVRIAGAGVFPGVLWAGVEGAGPEDEAALSALVAAVGESDPGEYRPHVTLARWPRRATPDLAALTALTSYAGRWWTPEEVLVVRSDARERPRYSAYQRIALGPPPGAP</sequence>
<dbReference type="Proteomes" id="UP000791080">
    <property type="component" value="Unassembled WGS sequence"/>
</dbReference>
<name>A0ABT1JPI5_ACTCY</name>
<evidence type="ECO:0000313" key="3">
    <source>
        <dbReference type="EMBL" id="MCP2334431.1"/>
    </source>
</evidence>
<feature type="short sequence motif" description="HXTX 2" evidence="2">
    <location>
        <begin position="118"/>
        <end position="121"/>
    </location>
</feature>
<dbReference type="PANTHER" id="PTHR35561">
    <property type="entry name" value="RNA 2',3'-CYCLIC PHOSPHODIESTERASE"/>
    <property type="match status" value="1"/>
</dbReference>
<comment type="similarity">
    <text evidence="2">Belongs to the 2H phosphoesterase superfamily. ThpR family.</text>
</comment>
<feature type="short sequence motif" description="HXTX 1" evidence="2">
    <location>
        <begin position="42"/>
        <end position="45"/>
    </location>
</feature>
<dbReference type="EC" id="3.1.4.58" evidence="2"/>
<keyword evidence="3" id="KW-0436">Ligase</keyword>
<dbReference type="EMBL" id="AUBJ02000001">
    <property type="protein sequence ID" value="MCP2334431.1"/>
    <property type="molecule type" value="Genomic_DNA"/>
</dbReference>
<reference evidence="3 4" key="2">
    <citation type="submission" date="2022-06" db="EMBL/GenBank/DDBJ databases">
        <title>Genomic Encyclopedia of Type Strains, Phase I: the one thousand microbial genomes (KMG-I) project.</title>
        <authorList>
            <person name="Kyrpides N."/>
        </authorList>
    </citation>
    <scope>NUCLEOTIDE SEQUENCE [LARGE SCALE GENOMIC DNA]</scope>
    <source>
        <strain evidence="3 4">DSM 43889</strain>
    </source>
</reference>
<dbReference type="Gene3D" id="3.90.1140.10">
    <property type="entry name" value="Cyclic phosphodiesterase"/>
    <property type="match status" value="1"/>
</dbReference>
<dbReference type="RefSeq" id="WP_035292737.1">
    <property type="nucleotide sequence ID" value="NZ_AUBJ02000001.1"/>
</dbReference>
<reference evidence="3 4" key="1">
    <citation type="submission" date="2013-07" db="EMBL/GenBank/DDBJ databases">
        <authorList>
            <consortium name="DOE Joint Genome Institute"/>
            <person name="Reeve W."/>
            <person name="Huntemann M."/>
            <person name="Han J."/>
            <person name="Chen A."/>
            <person name="Kyrpides N."/>
            <person name="Mavromatis K."/>
            <person name="Markowitz V."/>
            <person name="Palaniappan K."/>
            <person name="Ivanova N."/>
            <person name="Schaumberg A."/>
            <person name="Pati A."/>
            <person name="Liolios K."/>
            <person name="Nordberg H.P."/>
            <person name="Cantor M.N."/>
            <person name="Hua S.X."/>
            <person name="Woyke T."/>
        </authorList>
    </citation>
    <scope>NUCLEOTIDE SEQUENCE [LARGE SCALE GENOMIC DNA]</scope>
    <source>
        <strain evidence="3 4">DSM 43889</strain>
    </source>
</reference>
<dbReference type="InterPro" id="IPR009097">
    <property type="entry name" value="Cyclic_Pdiesterase"/>
</dbReference>
<feature type="active site" description="Proton acceptor" evidence="2">
    <location>
        <position position="118"/>
    </location>
</feature>
<evidence type="ECO:0000313" key="4">
    <source>
        <dbReference type="Proteomes" id="UP000791080"/>
    </source>
</evidence>
<dbReference type="InterPro" id="IPR004175">
    <property type="entry name" value="RNA_CPDase"/>
</dbReference>
<dbReference type="Pfam" id="PF13563">
    <property type="entry name" value="2_5_RNA_ligase2"/>
    <property type="match status" value="1"/>
</dbReference>
<dbReference type="PANTHER" id="PTHR35561:SF1">
    <property type="entry name" value="RNA 2',3'-CYCLIC PHOSPHODIESTERASE"/>
    <property type="match status" value="1"/>
</dbReference>
<feature type="active site" description="Proton donor" evidence="2">
    <location>
        <position position="42"/>
    </location>
</feature>
<comment type="function">
    <text evidence="2">Hydrolyzes RNA 2',3'-cyclic phosphodiester to an RNA 2'-phosphomonoester.</text>
</comment>
<keyword evidence="4" id="KW-1185">Reference proteome</keyword>
<dbReference type="HAMAP" id="MF_01940">
    <property type="entry name" value="RNA_CPDase"/>
    <property type="match status" value="1"/>
</dbReference>
<dbReference type="NCBIfam" id="TIGR02258">
    <property type="entry name" value="2_5_ligase"/>
    <property type="match status" value="1"/>
</dbReference>
<protein>
    <recommendedName>
        <fullName evidence="2">RNA 2',3'-cyclic phosphodiesterase</fullName>
        <shortName evidence="2">RNA 2',3'-CPDase</shortName>
        <ecNumber evidence="2">3.1.4.58</ecNumber>
    </recommendedName>
</protein>
<evidence type="ECO:0000256" key="1">
    <source>
        <dbReference type="ARBA" id="ARBA00022801"/>
    </source>
</evidence>
<keyword evidence="1 2" id="KW-0378">Hydrolase</keyword>
<accession>A0ABT1JPI5</accession>
<proteinExistence type="inferred from homology"/>
<gene>
    <name evidence="3" type="ORF">G443_004701</name>
</gene>
<evidence type="ECO:0000256" key="2">
    <source>
        <dbReference type="HAMAP-Rule" id="MF_01940"/>
    </source>
</evidence>
<comment type="catalytic activity">
    <reaction evidence="2">
        <text>a 3'-end 2',3'-cyclophospho-ribonucleotide-RNA + H2O = a 3'-end 2'-phospho-ribonucleotide-RNA + H(+)</text>
        <dbReference type="Rhea" id="RHEA:11828"/>
        <dbReference type="Rhea" id="RHEA-COMP:10464"/>
        <dbReference type="Rhea" id="RHEA-COMP:17353"/>
        <dbReference type="ChEBI" id="CHEBI:15377"/>
        <dbReference type="ChEBI" id="CHEBI:15378"/>
        <dbReference type="ChEBI" id="CHEBI:83064"/>
        <dbReference type="ChEBI" id="CHEBI:173113"/>
        <dbReference type="EC" id="3.1.4.58"/>
    </reaction>
</comment>
<dbReference type="GO" id="GO:0016874">
    <property type="term" value="F:ligase activity"/>
    <property type="evidence" value="ECO:0007669"/>
    <property type="project" value="UniProtKB-KW"/>
</dbReference>
<dbReference type="SUPFAM" id="SSF55144">
    <property type="entry name" value="LigT-like"/>
    <property type="match status" value="1"/>
</dbReference>
<organism evidence="3 4">
    <name type="scientific">Actinoalloteichus caeruleus DSM 43889</name>
    <dbReference type="NCBI Taxonomy" id="1120930"/>
    <lineage>
        <taxon>Bacteria</taxon>
        <taxon>Bacillati</taxon>
        <taxon>Actinomycetota</taxon>
        <taxon>Actinomycetes</taxon>
        <taxon>Pseudonocardiales</taxon>
        <taxon>Pseudonocardiaceae</taxon>
        <taxon>Actinoalloteichus</taxon>
        <taxon>Actinoalloteichus cyanogriseus</taxon>
    </lineage>
</organism>
<comment type="caution">
    <text evidence="3">The sequence shown here is derived from an EMBL/GenBank/DDBJ whole genome shotgun (WGS) entry which is preliminary data.</text>
</comment>